<keyword evidence="6" id="KW-0227">DNA damage</keyword>
<dbReference type="STRING" id="1122192.SAMN02745673_00396"/>
<dbReference type="GO" id="GO:0005524">
    <property type="term" value="F:ATP binding"/>
    <property type="evidence" value="ECO:0007669"/>
    <property type="project" value="UniProtKB-KW"/>
</dbReference>
<evidence type="ECO:0000256" key="17">
    <source>
        <dbReference type="SAM" id="MobiDB-lite"/>
    </source>
</evidence>
<dbReference type="GO" id="GO:0003677">
    <property type="term" value="F:DNA binding"/>
    <property type="evidence" value="ECO:0007669"/>
    <property type="project" value="UniProtKB-KW"/>
</dbReference>
<evidence type="ECO:0000313" key="20">
    <source>
        <dbReference type="Proteomes" id="UP000190637"/>
    </source>
</evidence>
<dbReference type="InterPro" id="IPR017871">
    <property type="entry name" value="ABC_transporter-like_CS"/>
</dbReference>
<keyword evidence="3" id="KW-0479">Metal-binding</keyword>
<evidence type="ECO:0000256" key="14">
    <source>
        <dbReference type="ARBA" id="ARBA00038000"/>
    </source>
</evidence>
<dbReference type="Proteomes" id="UP000190637">
    <property type="component" value="Unassembled WGS sequence"/>
</dbReference>
<keyword evidence="4" id="KW-0677">Repeat</keyword>
<feature type="region of interest" description="Disordered" evidence="17">
    <location>
        <begin position="29"/>
        <end position="48"/>
    </location>
</feature>
<dbReference type="EMBL" id="FUWS01000001">
    <property type="protein sequence ID" value="SJZ42195.1"/>
    <property type="molecule type" value="Genomic_DNA"/>
</dbReference>
<evidence type="ECO:0000256" key="9">
    <source>
        <dbReference type="ARBA" id="ARBA00022833"/>
    </source>
</evidence>
<feature type="domain" description="ABC transporter" evidence="18">
    <location>
        <begin position="48"/>
        <end position="517"/>
    </location>
</feature>
<dbReference type="Gene3D" id="1.20.1580.10">
    <property type="entry name" value="ABC transporter ATPase like domain"/>
    <property type="match status" value="2"/>
</dbReference>
<dbReference type="Gene3D" id="3.40.50.300">
    <property type="entry name" value="P-loop containing nucleotide triphosphate hydrolases"/>
    <property type="match status" value="2"/>
</dbReference>
<gene>
    <name evidence="19" type="ORF">SAMN02745673_00396</name>
</gene>
<evidence type="ECO:0000259" key="18">
    <source>
        <dbReference type="PROSITE" id="PS50893"/>
    </source>
</evidence>
<dbReference type="PANTHER" id="PTHR43152:SF1">
    <property type="entry name" value="UVRA PROTEIN"/>
    <property type="match status" value="1"/>
</dbReference>
<dbReference type="InterPro" id="IPR003593">
    <property type="entry name" value="AAA+_ATPase"/>
</dbReference>
<evidence type="ECO:0000256" key="4">
    <source>
        <dbReference type="ARBA" id="ARBA00022737"/>
    </source>
</evidence>
<dbReference type="InterPro" id="IPR027417">
    <property type="entry name" value="P-loop_NTPase"/>
</dbReference>
<name>A0A1T4KIJ8_9ACTN</name>
<keyword evidence="2" id="KW-0963">Cytoplasm</keyword>
<dbReference type="GO" id="GO:0004518">
    <property type="term" value="F:nuclease activity"/>
    <property type="evidence" value="ECO:0007669"/>
    <property type="project" value="UniProtKB-KW"/>
</dbReference>
<evidence type="ECO:0000256" key="2">
    <source>
        <dbReference type="ARBA" id="ARBA00022490"/>
    </source>
</evidence>
<evidence type="ECO:0000256" key="16">
    <source>
        <dbReference type="ARBA" id="ARBA00042156"/>
    </source>
</evidence>
<dbReference type="PANTHER" id="PTHR43152">
    <property type="entry name" value="UVRABC SYSTEM PROTEIN A"/>
    <property type="match status" value="1"/>
</dbReference>
<evidence type="ECO:0000256" key="11">
    <source>
        <dbReference type="ARBA" id="ARBA00022881"/>
    </source>
</evidence>
<protein>
    <recommendedName>
        <fullName evidence="15">UvrABC system protein A</fullName>
    </recommendedName>
    <alternativeName>
        <fullName evidence="16">Excinuclease ABC subunit A</fullName>
    </alternativeName>
</protein>
<evidence type="ECO:0000256" key="10">
    <source>
        <dbReference type="ARBA" id="ARBA00022840"/>
    </source>
</evidence>
<keyword evidence="20" id="KW-1185">Reference proteome</keyword>
<dbReference type="InterPro" id="IPR041552">
    <property type="entry name" value="UvrA_DNA-bd"/>
</dbReference>
<evidence type="ECO:0000256" key="3">
    <source>
        <dbReference type="ARBA" id="ARBA00022723"/>
    </source>
</evidence>
<evidence type="ECO:0000256" key="12">
    <source>
        <dbReference type="ARBA" id="ARBA00023125"/>
    </source>
</evidence>
<keyword evidence="12" id="KW-0238">DNA-binding</keyword>
<dbReference type="PROSITE" id="PS50893">
    <property type="entry name" value="ABC_TRANSPORTER_2"/>
    <property type="match status" value="2"/>
</dbReference>
<dbReference type="GO" id="GO:0006281">
    <property type="term" value="P:DNA repair"/>
    <property type="evidence" value="ECO:0007669"/>
    <property type="project" value="UniProtKB-KW"/>
</dbReference>
<dbReference type="SUPFAM" id="SSF52540">
    <property type="entry name" value="P-loop containing nucleoside triphosphate hydrolases"/>
    <property type="match status" value="2"/>
</dbReference>
<keyword evidence="10" id="KW-0067">ATP-binding</keyword>
<comment type="similarity">
    <text evidence="14">Belongs to the ABC transporter superfamily. UvrA family.</text>
</comment>
<keyword evidence="8" id="KW-0863">Zinc-finger</keyword>
<accession>A0A1T4KIJ8</accession>
<dbReference type="GO" id="GO:0005737">
    <property type="term" value="C:cytoplasm"/>
    <property type="evidence" value="ECO:0007669"/>
    <property type="project" value="UniProtKB-SubCell"/>
</dbReference>
<keyword evidence="13" id="KW-0234">DNA repair</keyword>
<keyword evidence="7" id="KW-0228">DNA excision</keyword>
<proteinExistence type="inferred from homology"/>
<evidence type="ECO:0000256" key="8">
    <source>
        <dbReference type="ARBA" id="ARBA00022771"/>
    </source>
</evidence>
<reference evidence="19 20" key="1">
    <citation type="submission" date="2017-02" db="EMBL/GenBank/DDBJ databases">
        <authorList>
            <person name="Peterson S.W."/>
        </authorList>
    </citation>
    <scope>NUCLEOTIDE SEQUENCE [LARGE SCALE GENOMIC DNA]</scope>
    <source>
        <strain evidence="19 20">DSM 45154</strain>
    </source>
</reference>
<evidence type="ECO:0000256" key="15">
    <source>
        <dbReference type="ARBA" id="ARBA00039316"/>
    </source>
</evidence>
<dbReference type="PROSITE" id="PS00211">
    <property type="entry name" value="ABC_TRANSPORTER_1"/>
    <property type="match status" value="1"/>
</dbReference>
<dbReference type="Pfam" id="PF17755">
    <property type="entry name" value="UvrA_DNA-bind"/>
    <property type="match status" value="1"/>
</dbReference>
<evidence type="ECO:0000256" key="7">
    <source>
        <dbReference type="ARBA" id="ARBA00022769"/>
    </source>
</evidence>
<dbReference type="SMART" id="SM00382">
    <property type="entry name" value="AAA"/>
    <property type="match status" value="2"/>
</dbReference>
<evidence type="ECO:0000256" key="5">
    <source>
        <dbReference type="ARBA" id="ARBA00022741"/>
    </source>
</evidence>
<dbReference type="Gene3D" id="1.10.8.280">
    <property type="entry name" value="ABC transporter ATPase domain-like"/>
    <property type="match status" value="1"/>
</dbReference>
<dbReference type="AlphaFoldDB" id="A0A1T4KIJ8"/>
<dbReference type="InterPro" id="IPR003439">
    <property type="entry name" value="ABC_transporter-like_ATP-bd"/>
</dbReference>
<keyword evidence="9" id="KW-0862">Zinc</keyword>
<feature type="domain" description="ABC transporter" evidence="18">
    <location>
        <begin position="529"/>
        <end position="852"/>
    </location>
</feature>
<comment type="subcellular location">
    <subcellularLocation>
        <location evidence="1">Cytoplasm</location>
    </subcellularLocation>
</comment>
<dbReference type="GO" id="GO:0016887">
    <property type="term" value="F:ATP hydrolysis activity"/>
    <property type="evidence" value="ECO:0007669"/>
    <property type="project" value="InterPro"/>
</dbReference>
<sequence length="872" mass="93331">MRGRSEAGITRSDHSSLYASLTDMNTFHDASAPAQEPDGRIPDGPSPISTAPPWIEVVRARTHNLQDVSVRIPRGRLVAFSGVSGSGKTSLAMDTINSEAQLRYLEGLSPFVRRFISPRDRPQVDRISGLTTTLAVDQRKLNRNARSTLATITGIDAYLSLLFSRMIALDGNAPDSQRALSSGHFDRYSPEGGCPTCHGAGATLHSTPDLIITDPDLPLLEGASPWFNSLKSPEQVAMKPLAEMYGVDIGRPWRELPEEFRNAVLYGTGDRPVAGTVNVPNKKGDSELVYKFNNPLRGALAEVERLFGAAGTDRAKERYLPFMKQVACRDCAGSGYGEAARSASLNGATYADMAERTVAEVRSWVDDLGRSLTPVQAELGDTLLPPLISRLRMLERLGLGHVQIGRSAPSLSGGELQRSRVAAQLGTELTGIIFILDEPSAGLHPVDKAPLSEILRELRDAGNTVLFIDHDPDLIAQADHVIDIGPGPGRHGGRVVAQGTPEQVRRTPGSVTAQYLSGEARVLRKPRPVTAATTWLEFGGVNVHNVRQVDIRIPTNRLTCITGVSGSGKSTVLNDAVAGAVSEVLAGRRPEHVERVDLGTSVTWQAVVDQDPIGRTPRSTPATYTKAFDVIRRLFAGTDAAKSAGLTASAFSFNGQSGRCHECSGYGRRQVDMHFLPDVWVTCEACEGRRFEPEVLAVRYQGLRVDEVLDLSVDDAEEFFASTPSLRATLEAMRRCGLGYLTLGQSATELSGGEAQRLKLSNAILRGSRSGGGLVVLDEPVTGLHPADVQRMVDAFDVLLDSGNTVLIAEHDLHVASRADWVIDMGPGGGEAGGRVVSAGPPEDVAAGTSPSAPFLRAALSSGDPTTPTPKE</sequence>
<dbReference type="GO" id="GO:0008270">
    <property type="term" value="F:zinc ion binding"/>
    <property type="evidence" value="ECO:0007669"/>
    <property type="project" value="UniProtKB-KW"/>
</dbReference>
<organism evidence="19 20">
    <name type="scientific">Marinactinospora thermotolerans DSM 45154</name>
    <dbReference type="NCBI Taxonomy" id="1122192"/>
    <lineage>
        <taxon>Bacteria</taxon>
        <taxon>Bacillati</taxon>
        <taxon>Actinomycetota</taxon>
        <taxon>Actinomycetes</taxon>
        <taxon>Streptosporangiales</taxon>
        <taxon>Nocardiopsidaceae</taxon>
        <taxon>Marinactinospora</taxon>
    </lineage>
</organism>
<keyword evidence="5" id="KW-0547">Nucleotide-binding</keyword>
<keyword evidence="11" id="KW-0267">Excision nuclease</keyword>
<evidence type="ECO:0000256" key="13">
    <source>
        <dbReference type="ARBA" id="ARBA00023204"/>
    </source>
</evidence>
<feature type="region of interest" description="Disordered" evidence="17">
    <location>
        <begin position="834"/>
        <end position="872"/>
    </location>
</feature>
<evidence type="ECO:0000256" key="6">
    <source>
        <dbReference type="ARBA" id="ARBA00022763"/>
    </source>
</evidence>
<evidence type="ECO:0000256" key="1">
    <source>
        <dbReference type="ARBA" id="ARBA00004496"/>
    </source>
</evidence>
<evidence type="ECO:0000313" key="19">
    <source>
        <dbReference type="EMBL" id="SJZ42195.1"/>
    </source>
</evidence>